<dbReference type="KEGG" id="senf:GJR95_05745"/>
<name>A0A6P1VS44_9BACT</name>
<evidence type="ECO:0000313" key="2">
    <source>
        <dbReference type="EMBL" id="QHV94547.1"/>
    </source>
</evidence>
<evidence type="ECO:0000313" key="3">
    <source>
        <dbReference type="Proteomes" id="UP000464577"/>
    </source>
</evidence>
<accession>A0A6P1VS44</accession>
<dbReference type="EMBL" id="CP045997">
    <property type="protein sequence ID" value="QHV94547.1"/>
    <property type="molecule type" value="Genomic_DNA"/>
</dbReference>
<proteinExistence type="predicted"/>
<dbReference type="PROSITE" id="PS51257">
    <property type="entry name" value="PROKAR_LIPOPROTEIN"/>
    <property type="match status" value="1"/>
</dbReference>
<protein>
    <submittedName>
        <fullName evidence="2">Uncharacterized protein</fullName>
    </submittedName>
</protein>
<gene>
    <name evidence="2" type="ORF">GJR95_05745</name>
</gene>
<keyword evidence="3" id="KW-1185">Reference proteome</keyword>
<organism evidence="2 3">
    <name type="scientific">Spirosoma endbachense</name>
    <dbReference type="NCBI Taxonomy" id="2666025"/>
    <lineage>
        <taxon>Bacteria</taxon>
        <taxon>Pseudomonadati</taxon>
        <taxon>Bacteroidota</taxon>
        <taxon>Cytophagia</taxon>
        <taxon>Cytophagales</taxon>
        <taxon>Cytophagaceae</taxon>
        <taxon>Spirosoma</taxon>
    </lineage>
</organism>
<dbReference type="AlphaFoldDB" id="A0A6P1VS44"/>
<feature type="signal peptide" evidence="1">
    <location>
        <begin position="1"/>
        <end position="25"/>
    </location>
</feature>
<reference evidence="2 3" key="1">
    <citation type="submission" date="2019-11" db="EMBL/GenBank/DDBJ databases">
        <title>Spirosoma endbachense sp. nov., isolated from a natural salt meadow.</title>
        <authorList>
            <person name="Rojas J."/>
            <person name="Ambika Manirajan B."/>
            <person name="Ratering S."/>
            <person name="Suarez C."/>
            <person name="Geissler-Plaum R."/>
            <person name="Schnell S."/>
        </authorList>
    </citation>
    <scope>NUCLEOTIDE SEQUENCE [LARGE SCALE GENOMIC DNA]</scope>
    <source>
        <strain evidence="2 3">I-24</strain>
    </source>
</reference>
<sequence length="162" mass="17798">MNRTTHTPRFVRPLAWLLVCILLTASCQDHQLPQPNYNLDVTLLGAGKASGFVKFRQFPENPFTIYLDTSVQGLEPTTNYGLQRAVDTNLDGNCTSTSWLTLGKGLVAQPILTDNLGAGKAALFRDVSAFAPGTTFDIHFQIINLQTSAVVLTSTCYQYTVR</sequence>
<feature type="chain" id="PRO_5026690181" evidence="1">
    <location>
        <begin position="26"/>
        <end position="162"/>
    </location>
</feature>
<dbReference type="RefSeq" id="WP_162384966.1">
    <property type="nucleotide sequence ID" value="NZ_CP045997.1"/>
</dbReference>
<evidence type="ECO:0000256" key="1">
    <source>
        <dbReference type="SAM" id="SignalP"/>
    </source>
</evidence>
<keyword evidence="1" id="KW-0732">Signal</keyword>
<dbReference type="Proteomes" id="UP000464577">
    <property type="component" value="Chromosome"/>
</dbReference>